<dbReference type="PANTHER" id="PTHR46156">
    <property type="entry name" value="CCCH ZINGC FINGER"/>
    <property type="match status" value="1"/>
</dbReference>
<dbReference type="SUPFAM" id="SSF90229">
    <property type="entry name" value="CCCH zinc finger"/>
    <property type="match status" value="1"/>
</dbReference>
<accession>W9X3X2</accession>
<feature type="non-terminal residue" evidence="6">
    <location>
        <position position="122"/>
    </location>
</feature>
<feature type="zinc finger region" description="C3H1-type" evidence="4">
    <location>
        <begin position="76"/>
        <end position="99"/>
    </location>
</feature>
<dbReference type="RefSeq" id="XP_007744235.1">
    <property type="nucleotide sequence ID" value="XM_007746045.1"/>
</dbReference>
<dbReference type="EMBL" id="AMGX01000007">
    <property type="protein sequence ID" value="EXJ71636.1"/>
    <property type="molecule type" value="Genomic_DNA"/>
</dbReference>
<dbReference type="eggNOG" id="KOG1492">
    <property type="taxonomic scope" value="Eukaryota"/>
</dbReference>
<organism evidence="6 7">
    <name type="scientific">Cladophialophora psammophila CBS 110553</name>
    <dbReference type="NCBI Taxonomy" id="1182543"/>
    <lineage>
        <taxon>Eukaryota</taxon>
        <taxon>Fungi</taxon>
        <taxon>Dikarya</taxon>
        <taxon>Ascomycota</taxon>
        <taxon>Pezizomycotina</taxon>
        <taxon>Eurotiomycetes</taxon>
        <taxon>Chaetothyriomycetidae</taxon>
        <taxon>Chaetothyriales</taxon>
        <taxon>Herpotrichiellaceae</taxon>
        <taxon>Cladophialophora</taxon>
    </lineage>
</organism>
<dbReference type="InterPro" id="IPR000571">
    <property type="entry name" value="Znf_CCCH"/>
</dbReference>
<name>W9X3X2_9EURO</name>
<reference evidence="6 7" key="1">
    <citation type="submission" date="2013-03" db="EMBL/GenBank/DDBJ databases">
        <title>The Genome Sequence of Cladophialophora psammophila CBS 110553.</title>
        <authorList>
            <consortium name="The Broad Institute Genomics Platform"/>
            <person name="Cuomo C."/>
            <person name="de Hoog S."/>
            <person name="Gorbushina A."/>
            <person name="Walker B."/>
            <person name="Young S.K."/>
            <person name="Zeng Q."/>
            <person name="Gargeya S."/>
            <person name="Fitzgerald M."/>
            <person name="Haas B."/>
            <person name="Abouelleil A."/>
            <person name="Allen A.W."/>
            <person name="Alvarado L."/>
            <person name="Arachchi H.M."/>
            <person name="Berlin A.M."/>
            <person name="Chapman S.B."/>
            <person name="Gainer-Dewar J."/>
            <person name="Goldberg J."/>
            <person name="Griggs A."/>
            <person name="Gujja S."/>
            <person name="Hansen M."/>
            <person name="Howarth C."/>
            <person name="Imamovic A."/>
            <person name="Ireland A."/>
            <person name="Larimer J."/>
            <person name="McCowan C."/>
            <person name="Murphy C."/>
            <person name="Pearson M."/>
            <person name="Poon T.W."/>
            <person name="Priest M."/>
            <person name="Roberts A."/>
            <person name="Saif S."/>
            <person name="Shea T."/>
            <person name="Sisk P."/>
            <person name="Sykes S."/>
            <person name="Wortman J."/>
            <person name="Nusbaum C."/>
            <person name="Birren B."/>
        </authorList>
    </citation>
    <scope>NUCLEOTIDE SEQUENCE [LARGE SCALE GENOMIC DNA]</scope>
    <source>
        <strain evidence="6 7">CBS 110553</strain>
    </source>
</reference>
<feature type="zinc finger region" description="C3H1-type" evidence="4">
    <location>
        <begin position="15"/>
        <end position="43"/>
    </location>
</feature>
<proteinExistence type="predicted"/>
<keyword evidence="3 4" id="KW-0862">Zinc</keyword>
<evidence type="ECO:0000259" key="5">
    <source>
        <dbReference type="PROSITE" id="PS50103"/>
    </source>
</evidence>
<evidence type="ECO:0000256" key="2">
    <source>
        <dbReference type="ARBA" id="ARBA00022771"/>
    </source>
</evidence>
<evidence type="ECO:0000313" key="6">
    <source>
        <dbReference type="EMBL" id="EXJ71636.1"/>
    </source>
</evidence>
<gene>
    <name evidence="6" type="ORF">A1O5_05444</name>
</gene>
<feature type="non-terminal residue" evidence="6">
    <location>
        <position position="1"/>
    </location>
</feature>
<dbReference type="PANTHER" id="PTHR46156:SF1">
    <property type="entry name" value="ZINC FINGER CCCH DOMAIN-CONTAINING PROTEIN 3"/>
    <property type="match status" value="1"/>
</dbReference>
<dbReference type="GO" id="GO:0008270">
    <property type="term" value="F:zinc ion binding"/>
    <property type="evidence" value="ECO:0007669"/>
    <property type="project" value="UniProtKB-KW"/>
</dbReference>
<dbReference type="AlphaFoldDB" id="W9X3X2"/>
<dbReference type="PROSITE" id="PS50103">
    <property type="entry name" value="ZF_C3H1"/>
    <property type="match status" value="3"/>
</dbReference>
<keyword evidence="1 4" id="KW-0479">Metal-binding</keyword>
<dbReference type="GeneID" id="19190162"/>
<evidence type="ECO:0000256" key="4">
    <source>
        <dbReference type="PROSITE-ProRule" id="PRU00723"/>
    </source>
</evidence>
<dbReference type="Gene3D" id="4.10.1000.10">
    <property type="entry name" value="Zinc finger, CCCH-type"/>
    <property type="match status" value="2"/>
</dbReference>
<sequence>GYCSRGIKCLHIHDPMKVSLCPSVLQNRHCIRGMSCNLSHVPTSKTTPTCTFFLAGRCDRSNCPFSHAQVEPWAAPCSDFALFGWCEKGASCRYRHLRQCREYARFGICYNTRCLHTHIDPA</sequence>
<keyword evidence="2 4" id="KW-0863">Zinc-finger</keyword>
<dbReference type="GO" id="GO:0005634">
    <property type="term" value="C:nucleus"/>
    <property type="evidence" value="ECO:0007669"/>
    <property type="project" value="TreeGrafter"/>
</dbReference>
<keyword evidence="7" id="KW-1185">Reference proteome</keyword>
<comment type="caution">
    <text evidence="6">The sequence shown here is derived from an EMBL/GenBank/DDBJ whole genome shotgun (WGS) entry which is preliminary data.</text>
</comment>
<dbReference type="SMART" id="SM00356">
    <property type="entry name" value="ZnF_C3H1"/>
    <property type="match status" value="3"/>
</dbReference>
<feature type="domain" description="C3H1-type" evidence="5">
    <location>
        <begin position="76"/>
        <end position="99"/>
    </location>
</feature>
<evidence type="ECO:0000313" key="7">
    <source>
        <dbReference type="Proteomes" id="UP000019471"/>
    </source>
</evidence>
<feature type="domain" description="C3H1-type" evidence="5">
    <location>
        <begin position="15"/>
        <end position="43"/>
    </location>
</feature>
<dbReference type="OrthoDB" id="410307at2759"/>
<feature type="domain" description="C3H1-type" evidence="5">
    <location>
        <begin position="44"/>
        <end position="70"/>
    </location>
</feature>
<dbReference type="InterPro" id="IPR036855">
    <property type="entry name" value="Znf_CCCH_sf"/>
</dbReference>
<protein>
    <recommendedName>
        <fullName evidence="5">C3H1-type domain-containing protein</fullName>
    </recommendedName>
</protein>
<feature type="zinc finger region" description="C3H1-type" evidence="4">
    <location>
        <begin position="44"/>
        <end position="70"/>
    </location>
</feature>
<dbReference type="HOGENOM" id="CLU_121262_1_0_1"/>
<evidence type="ECO:0000256" key="1">
    <source>
        <dbReference type="ARBA" id="ARBA00022723"/>
    </source>
</evidence>
<dbReference type="STRING" id="1182543.W9X3X2"/>
<evidence type="ECO:0000256" key="3">
    <source>
        <dbReference type="ARBA" id="ARBA00022833"/>
    </source>
</evidence>
<dbReference type="Proteomes" id="UP000019471">
    <property type="component" value="Unassembled WGS sequence"/>
</dbReference>